<proteinExistence type="predicted"/>
<keyword evidence="1" id="KW-1133">Transmembrane helix</keyword>
<organism evidence="2 3">
    <name type="scientific">Rhinolophus ferrumequinum</name>
    <name type="common">Greater horseshoe bat</name>
    <dbReference type="NCBI Taxonomy" id="59479"/>
    <lineage>
        <taxon>Eukaryota</taxon>
        <taxon>Metazoa</taxon>
        <taxon>Chordata</taxon>
        <taxon>Craniata</taxon>
        <taxon>Vertebrata</taxon>
        <taxon>Euteleostomi</taxon>
        <taxon>Mammalia</taxon>
        <taxon>Eutheria</taxon>
        <taxon>Laurasiatheria</taxon>
        <taxon>Chiroptera</taxon>
        <taxon>Yinpterochiroptera</taxon>
        <taxon>Rhinolophoidea</taxon>
        <taxon>Rhinolophidae</taxon>
        <taxon>Rhinolophinae</taxon>
        <taxon>Rhinolophus</taxon>
    </lineage>
</organism>
<keyword evidence="1" id="KW-0812">Transmembrane</keyword>
<dbReference type="PANTHER" id="PTHR21274">
    <property type="entry name" value="MECKELIN"/>
    <property type="match status" value="1"/>
</dbReference>
<dbReference type="InParanoid" id="A0A671ER00"/>
<keyword evidence="3" id="KW-1185">Reference proteome</keyword>
<reference evidence="2 3" key="2">
    <citation type="journal article" date="2018" name="Annu Rev Anim Biosci">
        <title>Bat Biology, Genomes, and the Bat1K Project: To Generate Chromosome-Level Genomes for All Living Bat Species.</title>
        <authorList>
            <person name="Teeling E.C."/>
            <person name="Vernes S.C."/>
            <person name="Davalos L.M."/>
            <person name="Ray D.A."/>
            <person name="Gilbert M.T.P."/>
            <person name="Myers E."/>
        </authorList>
    </citation>
    <scope>NUCLEOTIDE SEQUENCE</scope>
</reference>
<name>A0A671ER00_RHIFE</name>
<dbReference type="PANTHER" id="PTHR21274:SF2">
    <property type="entry name" value="MECKELIN"/>
    <property type="match status" value="1"/>
</dbReference>
<reference evidence="2" key="5">
    <citation type="submission" date="2025-09" db="UniProtKB">
        <authorList>
            <consortium name="Ensembl"/>
        </authorList>
    </citation>
    <scope>IDENTIFICATION</scope>
</reference>
<protein>
    <recommendedName>
        <fullName evidence="4">Transmembrane protein 67</fullName>
    </recommendedName>
</protein>
<keyword evidence="1" id="KW-0472">Membrane</keyword>
<evidence type="ECO:0000313" key="2">
    <source>
        <dbReference type="Ensembl" id="ENSRFEP00010015834.1"/>
    </source>
</evidence>
<feature type="transmembrane region" description="Helical" evidence="1">
    <location>
        <begin position="12"/>
        <end position="34"/>
    </location>
</feature>
<accession>A0A671ER00</accession>
<reference evidence="2" key="4">
    <citation type="submission" date="2025-08" db="UniProtKB">
        <authorList>
            <consortium name="Ensembl"/>
        </authorList>
    </citation>
    <scope>IDENTIFICATION</scope>
</reference>
<evidence type="ECO:0000313" key="3">
    <source>
        <dbReference type="Proteomes" id="UP000472240"/>
    </source>
</evidence>
<evidence type="ECO:0000256" key="1">
    <source>
        <dbReference type="SAM" id="Phobius"/>
    </source>
</evidence>
<evidence type="ECO:0008006" key="4">
    <source>
        <dbReference type="Google" id="ProtNLM"/>
    </source>
</evidence>
<dbReference type="SUPFAM" id="SSF57184">
    <property type="entry name" value="Growth factor receptor domain"/>
    <property type="match status" value="1"/>
</dbReference>
<dbReference type="Proteomes" id="UP000472240">
    <property type="component" value="Chromosome 14"/>
</dbReference>
<dbReference type="GO" id="GO:0036038">
    <property type="term" value="C:MKS complex"/>
    <property type="evidence" value="ECO:0007669"/>
    <property type="project" value="InterPro"/>
</dbReference>
<reference evidence="3" key="3">
    <citation type="submission" date="2018-12" db="EMBL/GenBank/DDBJ databases">
        <title>G10K-VGP greater horseshoe bat female genome, primary haplotype.</title>
        <authorList>
            <person name="Teeling E."/>
            <person name="Myers G."/>
            <person name="Vernes S."/>
            <person name="Pippel M."/>
            <person name="Winkler S."/>
            <person name="Fedrigo O."/>
            <person name="Rhie A."/>
            <person name="Koren S."/>
            <person name="Phillippy A."/>
            <person name="Lewin H."/>
            <person name="Damas J."/>
            <person name="Howe K."/>
            <person name="Mountcastle J."/>
            <person name="Jarvis E.D."/>
        </authorList>
    </citation>
    <scope>NUCLEOTIDE SEQUENCE [LARGE SCALE GENOMIC DNA]</scope>
</reference>
<dbReference type="GO" id="GO:0060271">
    <property type="term" value="P:cilium assembly"/>
    <property type="evidence" value="ECO:0007669"/>
    <property type="project" value="InterPro"/>
</dbReference>
<dbReference type="GeneTree" id="ENSGT00390000010606"/>
<dbReference type="Ensembl" id="ENSRFET00010017286.1">
    <property type="protein sequence ID" value="ENSRFEP00010015834.1"/>
    <property type="gene ID" value="ENSRFEG00010010784.1"/>
</dbReference>
<dbReference type="AlphaFoldDB" id="A0A671ER00"/>
<dbReference type="InterPro" id="IPR009030">
    <property type="entry name" value="Growth_fac_rcpt_cys_sf"/>
</dbReference>
<dbReference type="InterPro" id="IPR019170">
    <property type="entry name" value="Meckelin"/>
</dbReference>
<sequence length="111" mass="12103">MVTGGGVSGESMASWSTFSVAVVTVFFLFILPCFSRAQTLSFPFRQPETCGHNQYFDISALSCVRCGANQRQDARGTSCVCIPGFQMIANNGGPDIICKKCPENMVWSIYL</sequence>
<reference evidence="2 3" key="1">
    <citation type="journal article" date="2015" name="Annu Rev Anim Biosci">
        <title>The Genome 10K Project: a way forward.</title>
        <authorList>
            <person name="Koepfli K.P."/>
            <person name="Paten B."/>
            <person name="O'Brien S.J."/>
            <person name="Koepfli K.P."/>
            <person name="Paten B."/>
            <person name="Antunes A."/>
            <person name="Belov K."/>
            <person name="Bustamante C."/>
            <person name="Castoe T.A."/>
            <person name="Clawson H."/>
            <person name="Crawford A.J."/>
            <person name="Diekhans M."/>
            <person name="Distel D."/>
            <person name="Durbin R."/>
            <person name="Earl D."/>
            <person name="Fujita M.K."/>
            <person name="Gamble T."/>
            <person name="Georges A."/>
            <person name="Gemmell N."/>
            <person name="Gilbert M.T."/>
            <person name="Graves J.M."/>
            <person name="Green R.E."/>
            <person name="Hickey G."/>
            <person name="Jarvis E.D."/>
            <person name="Johnson W."/>
            <person name="Komissarov A."/>
            <person name="Korf I."/>
            <person name="Kuhn R."/>
            <person name="Larkin D.M."/>
            <person name="Lewin H."/>
            <person name="Lopez J.V."/>
            <person name="Ma J."/>
            <person name="Marques-Bonet T."/>
            <person name="Miller W."/>
            <person name="Murphy R."/>
            <person name="Pevzner P."/>
            <person name="Shapiro B."/>
            <person name="Steiner C."/>
            <person name="Tamazian G."/>
            <person name="Venkatesh B."/>
            <person name="Wang J."/>
            <person name="Wayne R."/>
            <person name="Wiley E."/>
            <person name="Yang H."/>
            <person name="Zhang G."/>
            <person name="Haussler D."/>
            <person name="Ryder O."/>
            <person name="O'Brien S.J."/>
        </authorList>
    </citation>
    <scope>NUCLEOTIDE SEQUENCE</scope>
</reference>